<keyword evidence="1" id="KW-0472">Membrane</keyword>
<evidence type="ECO:0000256" key="1">
    <source>
        <dbReference type="SAM" id="Phobius"/>
    </source>
</evidence>
<keyword evidence="3" id="KW-0614">Plasmid</keyword>
<keyword evidence="2" id="KW-0732">Signal</keyword>
<accession>A0A060IC46</accession>
<feature type="transmembrane region" description="Helical" evidence="1">
    <location>
        <begin position="53"/>
        <end position="74"/>
    </location>
</feature>
<dbReference type="HOGENOM" id="CLU_914907_0_0_5"/>
<dbReference type="AlphaFoldDB" id="A0A060IC46"/>
<proteinExistence type="predicted"/>
<evidence type="ECO:0000313" key="4">
    <source>
        <dbReference type="Proteomes" id="UP000027180"/>
    </source>
</evidence>
<dbReference type="OrthoDB" id="7182985at2"/>
<evidence type="ECO:0000256" key="2">
    <source>
        <dbReference type="SAM" id="SignalP"/>
    </source>
</evidence>
<dbReference type="Proteomes" id="UP000027180">
    <property type="component" value="Plasmid pRetIE4771e"/>
</dbReference>
<organism evidence="3 4">
    <name type="scientific">Rhizobium etli bv. mimosae str. IE4771</name>
    <dbReference type="NCBI Taxonomy" id="1432050"/>
    <lineage>
        <taxon>Bacteria</taxon>
        <taxon>Pseudomonadati</taxon>
        <taxon>Pseudomonadota</taxon>
        <taxon>Alphaproteobacteria</taxon>
        <taxon>Hyphomicrobiales</taxon>
        <taxon>Rhizobiaceae</taxon>
        <taxon>Rhizobium/Agrobacterium group</taxon>
        <taxon>Rhizobium</taxon>
    </lineage>
</organism>
<dbReference type="EMBL" id="CP006991">
    <property type="protein sequence ID" value="AIC31322.1"/>
    <property type="molecule type" value="Genomic_DNA"/>
</dbReference>
<sequence>MNTNLWLRALRAVVALIPLCLGIAGTAWAADDAAQALGLSNEVYTASAKALTMLFVTAVVLESAFAVIFNWRVFLAYFDTRGLKTIVMIVISTIVVFYFKLDIFASLLAAYSVPNAIADPAGLAASLQAEVKDTSGTVSKLVTALVLAGGSSGVHNMMYALGFRNNRDTDTISKPDLNEAWVSVSVTRRTVDGPVLVTVQKVDAAPDGAAVTALAGSVRFRRPAVKELLMRNINRFPQNGGYVVEPDKTYLIQAIADKRGDTSTQLSSPTRYYRFAPRAIVDLDIVL</sequence>
<keyword evidence="1" id="KW-1133">Transmembrane helix</keyword>
<feature type="transmembrane region" description="Helical" evidence="1">
    <location>
        <begin position="86"/>
        <end position="111"/>
    </location>
</feature>
<protein>
    <submittedName>
        <fullName evidence="3">Uncharacterized protein</fullName>
    </submittedName>
</protein>
<feature type="chain" id="PRO_5001584032" evidence="2">
    <location>
        <begin position="30"/>
        <end position="287"/>
    </location>
</feature>
<reference evidence="3 4" key="1">
    <citation type="submission" date="2013-12" db="EMBL/GenBank/DDBJ databases">
        <title>Complete genome sequence of Rhizobium etli bv. mimosae IE4771.</title>
        <authorList>
            <person name="Bustos P."/>
            <person name="Santamaria R.I."/>
            <person name="Lozano L."/>
            <person name="Ormeno-Orrillo E."/>
            <person name="Rogel M.A."/>
            <person name="Romero D."/>
            <person name="Cevallos M.A."/>
            <person name="Martinez-Romero E."/>
            <person name="Gonzalez V."/>
        </authorList>
    </citation>
    <scope>NUCLEOTIDE SEQUENCE [LARGE SCALE GENOMIC DNA]</scope>
    <source>
        <strain evidence="3 4">IE4771</strain>
        <plasmid evidence="4">Plasmid pRetIE4771e</plasmid>
    </source>
</reference>
<evidence type="ECO:0000313" key="3">
    <source>
        <dbReference type="EMBL" id="AIC31322.1"/>
    </source>
</evidence>
<dbReference type="KEGG" id="rei:IE4771_PE00096"/>
<name>A0A060IC46_RHIET</name>
<gene>
    <name evidence="3" type="ORF">IE4771_PE00096</name>
</gene>
<feature type="signal peptide" evidence="2">
    <location>
        <begin position="1"/>
        <end position="29"/>
    </location>
</feature>
<keyword evidence="1" id="KW-0812">Transmembrane</keyword>
<geneLocation type="plasmid" evidence="3 4">
    <name>pRetIE4771e</name>
</geneLocation>